<dbReference type="Pfam" id="PF00646">
    <property type="entry name" value="F-box"/>
    <property type="match status" value="1"/>
</dbReference>
<sequence>MSDIKTENNIDTVSALSLSLSPFHLLGQALPKDMILQILSTLETKEAIQRTCRVSRRWKTIWQLIPSLNLRSDSFQTVADFDKFVTSVLLKRGSCPMTVLSYHRHGKEYKTNQDLFEKLIKYAVSNGVEDIEVKLRTTYRMSCKVKVPTDLFGSKSLKRLEFSYWHDHSTLLDELGLLQFMPRSSSDTYRFHFLSNPLGVDFRLLTTLNLNNLSLKYRKNDPVSPFSKMAHLKNLELSQIWIESYPGYPIPKKIVISCPQLTKVKLICNNFHCKVAVKIVAPMLRDIMHLHLSWWSTFRFHFPLIEEGLVIHIKEHKELPPTTSHTLNQLKRTRANVKVFQQQFEVLCKDAPFMNLEKFINRDDVFMHCGAQFEN</sequence>
<dbReference type="SUPFAM" id="SSF81383">
    <property type="entry name" value="F-box domain"/>
    <property type="match status" value="1"/>
</dbReference>
<reference evidence="3 4" key="1">
    <citation type="journal article" date="2014" name="Am. J. Bot.">
        <title>Genome assembly and annotation for red clover (Trifolium pratense; Fabaceae).</title>
        <authorList>
            <person name="Istvanek J."/>
            <person name="Jaros M."/>
            <person name="Krenek A."/>
            <person name="Repkova J."/>
        </authorList>
    </citation>
    <scope>NUCLEOTIDE SEQUENCE [LARGE SCALE GENOMIC DNA]</scope>
    <source>
        <strain evidence="4">cv. Tatra</strain>
        <tissue evidence="3">Young leaves</tissue>
    </source>
</reference>
<dbReference type="AlphaFoldDB" id="A0A2K3NVT0"/>
<name>A0A2K3NVT0_TRIPR</name>
<evidence type="ECO:0000313" key="4">
    <source>
        <dbReference type="Proteomes" id="UP000236291"/>
    </source>
</evidence>
<dbReference type="Proteomes" id="UP000236291">
    <property type="component" value="Unassembled WGS sequence"/>
</dbReference>
<dbReference type="InterPro" id="IPR032675">
    <property type="entry name" value="LRR_dom_sf"/>
</dbReference>
<evidence type="ECO:0000313" key="3">
    <source>
        <dbReference type="EMBL" id="PNY07131.1"/>
    </source>
</evidence>
<dbReference type="STRING" id="57577.A0A2K3NVT0"/>
<dbReference type="Gene3D" id="1.20.1280.50">
    <property type="match status" value="1"/>
</dbReference>
<evidence type="ECO:0000313" key="2">
    <source>
        <dbReference type="EMBL" id="PNX71878.1"/>
    </source>
</evidence>
<proteinExistence type="predicted"/>
<dbReference type="PANTHER" id="PTHR34223">
    <property type="entry name" value="OS11G0201299 PROTEIN"/>
    <property type="match status" value="1"/>
</dbReference>
<evidence type="ECO:0000259" key="1">
    <source>
        <dbReference type="PROSITE" id="PS50181"/>
    </source>
</evidence>
<comment type="caution">
    <text evidence="3">The sequence shown here is derived from an EMBL/GenBank/DDBJ whole genome shotgun (WGS) entry which is preliminary data.</text>
</comment>
<gene>
    <name evidence="3" type="ORF">L195_g003616</name>
    <name evidence="2" type="ORF">L195_g027764</name>
</gene>
<dbReference type="EMBL" id="ASHM01001701">
    <property type="protein sequence ID" value="PNY07131.1"/>
    <property type="molecule type" value="Genomic_DNA"/>
</dbReference>
<dbReference type="SUPFAM" id="SSF52047">
    <property type="entry name" value="RNI-like"/>
    <property type="match status" value="1"/>
</dbReference>
<dbReference type="SMART" id="SM00256">
    <property type="entry name" value="FBOX"/>
    <property type="match status" value="1"/>
</dbReference>
<reference evidence="3 4" key="2">
    <citation type="journal article" date="2017" name="Front. Plant Sci.">
        <title>Gene Classification and Mining of Molecular Markers Useful in Red Clover (Trifolium pratense) Breeding.</title>
        <authorList>
            <person name="Istvanek J."/>
            <person name="Dluhosova J."/>
            <person name="Dluhos P."/>
            <person name="Patkova L."/>
            <person name="Nedelnik J."/>
            <person name="Repkova J."/>
        </authorList>
    </citation>
    <scope>NUCLEOTIDE SEQUENCE [LARGE SCALE GENOMIC DNA]</scope>
    <source>
        <strain evidence="4">cv. Tatra</strain>
        <tissue evidence="3">Young leaves</tissue>
    </source>
</reference>
<accession>A0A2K3NVT0</accession>
<dbReference type="Gene3D" id="3.80.10.10">
    <property type="entry name" value="Ribonuclease Inhibitor"/>
    <property type="match status" value="1"/>
</dbReference>
<organism evidence="3 4">
    <name type="scientific">Trifolium pratense</name>
    <name type="common">Red clover</name>
    <dbReference type="NCBI Taxonomy" id="57577"/>
    <lineage>
        <taxon>Eukaryota</taxon>
        <taxon>Viridiplantae</taxon>
        <taxon>Streptophyta</taxon>
        <taxon>Embryophyta</taxon>
        <taxon>Tracheophyta</taxon>
        <taxon>Spermatophyta</taxon>
        <taxon>Magnoliopsida</taxon>
        <taxon>eudicotyledons</taxon>
        <taxon>Gunneridae</taxon>
        <taxon>Pentapetalae</taxon>
        <taxon>rosids</taxon>
        <taxon>fabids</taxon>
        <taxon>Fabales</taxon>
        <taxon>Fabaceae</taxon>
        <taxon>Papilionoideae</taxon>
        <taxon>50 kb inversion clade</taxon>
        <taxon>NPAAA clade</taxon>
        <taxon>Hologalegina</taxon>
        <taxon>IRL clade</taxon>
        <taxon>Trifolieae</taxon>
        <taxon>Trifolium</taxon>
    </lineage>
</organism>
<dbReference type="InterPro" id="IPR053197">
    <property type="entry name" value="F-box_SCFL_complex_component"/>
</dbReference>
<dbReference type="EMBL" id="ASHM01023904">
    <property type="protein sequence ID" value="PNX71878.1"/>
    <property type="molecule type" value="Genomic_DNA"/>
</dbReference>
<dbReference type="PROSITE" id="PS50181">
    <property type="entry name" value="FBOX"/>
    <property type="match status" value="1"/>
</dbReference>
<feature type="domain" description="F-box" evidence="1">
    <location>
        <begin position="24"/>
        <end position="78"/>
    </location>
</feature>
<dbReference type="InterPro" id="IPR001810">
    <property type="entry name" value="F-box_dom"/>
</dbReference>
<protein>
    <submittedName>
        <fullName evidence="3">F-box family protein</fullName>
    </submittedName>
</protein>
<dbReference type="InterPro" id="IPR036047">
    <property type="entry name" value="F-box-like_dom_sf"/>
</dbReference>